<organism evidence="15">
    <name type="scientific">Xenopus tropicalis</name>
    <name type="common">Western clawed frog</name>
    <name type="synonym">Silurana tropicalis</name>
    <dbReference type="NCBI Taxonomy" id="8364"/>
    <lineage>
        <taxon>Eukaryota</taxon>
        <taxon>Metazoa</taxon>
        <taxon>Chordata</taxon>
        <taxon>Craniata</taxon>
        <taxon>Vertebrata</taxon>
        <taxon>Euteleostomi</taxon>
        <taxon>Amphibia</taxon>
        <taxon>Batrachia</taxon>
        <taxon>Anura</taxon>
        <taxon>Pipoidea</taxon>
        <taxon>Pipidae</taxon>
        <taxon>Xenopodinae</taxon>
        <taxon>Xenopus</taxon>
        <taxon>Silurana</taxon>
    </lineage>
</organism>
<dbReference type="RefSeq" id="XP_002942334.3">
    <property type="nucleotide sequence ID" value="XM_002942288.5"/>
</dbReference>
<keyword evidence="7 14" id="KW-0067">ATP-binding</keyword>
<evidence type="ECO:0000256" key="12">
    <source>
        <dbReference type="ARBA" id="ARBA00048248"/>
    </source>
</evidence>
<evidence type="ECO:0000256" key="8">
    <source>
        <dbReference type="ARBA" id="ARBA00022917"/>
    </source>
</evidence>
<dbReference type="OrthoDB" id="337870at2759"/>
<dbReference type="FunFam" id="3.10.290.10:FF:000017">
    <property type="entry name" value="Tyrosine--tRNA ligase"/>
    <property type="match status" value="1"/>
</dbReference>
<evidence type="ECO:0000256" key="7">
    <source>
        <dbReference type="ARBA" id="ARBA00022840"/>
    </source>
</evidence>
<evidence type="ECO:0000256" key="4">
    <source>
        <dbReference type="ARBA" id="ARBA00011738"/>
    </source>
</evidence>
<dbReference type="FunFam" id="1.10.240.10:FF:000001">
    <property type="entry name" value="Tyrosine--tRNA ligase"/>
    <property type="match status" value="1"/>
</dbReference>
<evidence type="ECO:0000256" key="2">
    <source>
        <dbReference type="ARBA" id="ARBA00004305"/>
    </source>
</evidence>
<dbReference type="InterPro" id="IPR014729">
    <property type="entry name" value="Rossmann-like_a/b/a_fold"/>
</dbReference>
<comment type="similarity">
    <text evidence="3 14">Belongs to the class-I aminoacyl-tRNA synthetase family.</text>
</comment>
<dbReference type="FunFam" id="3.40.50.620:FF:000107">
    <property type="entry name" value="Tyrosine--tRNA ligase"/>
    <property type="match status" value="1"/>
</dbReference>
<keyword evidence="9" id="KW-0809">Transit peptide</keyword>
<dbReference type="PANTHER" id="PTHR11766:SF0">
    <property type="entry name" value="TYROSINE--TRNA LIGASE, MITOCHONDRIAL"/>
    <property type="match status" value="1"/>
</dbReference>
<evidence type="ECO:0000256" key="14">
    <source>
        <dbReference type="RuleBase" id="RU361234"/>
    </source>
</evidence>
<keyword evidence="11 14" id="KW-0030">Aminoacyl-tRNA synthetase</keyword>
<dbReference type="EMBL" id="KV460501">
    <property type="protein sequence ID" value="OCA17395.1"/>
    <property type="molecule type" value="Genomic_DNA"/>
</dbReference>
<dbReference type="SUPFAM" id="SSF52374">
    <property type="entry name" value="Nucleotidylyl transferase"/>
    <property type="match status" value="1"/>
</dbReference>
<reference evidence="15" key="1">
    <citation type="submission" date="2009-11" db="EMBL/GenBank/DDBJ databases">
        <authorList>
            <consortium name="US DOE Joint Genome Institute (JGI-PGF)"/>
            <person name="Ottilar R."/>
            <person name="Schmutz J."/>
            <person name="Salamov A."/>
            <person name="Cheng J.F."/>
            <person name="Lucas S."/>
            <person name="Pitluck S."/>
            <person name="Gundlach H."/>
            <person name="Guo Y."/>
            <person name="Haberer G."/>
            <person name="Nasrallah J."/>
            <person name="Mayer K.F.X."/>
            <person name="van de Peer Y."/>
            <person name="Weigel D."/>
            <person name="Grigoriev I.V."/>
        </authorList>
    </citation>
    <scope>NUCLEOTIDE SEQUENCE</scope>
    <source>
        <strain evidence="15">Nigerian</strain>
    </source>
</reference>
<evidence type="ECO:0000256" key="11">
    <source>
        <dbReference type="ARBA" id="ARBA00023146"/>
    </source>
</evidence>
<proteinExistence type="inferred from homology"/>
<evidence type="ECO:0000256" key="5">
    <source>
        <dbReference type="ARBA" id="ARBA00022598"/>
    </source>
</evidence>
<dbReference type="Gene3D" id="1.10.240.10">
    <property type="entry name" value="Tyrosyl-Transfer RNA Synthetase"/>
    <property type="match status" value="1"/>
</dbReference>
<comment type="catalytic activity">
    <reaction evidence="12 14">
        <text>tRNA(Tyr) + L-tyrosine + ATP = L-tyrosyl-tRNA(Tyr) + AMP + diphosphate + H(+)</text>
        <dbReference type="Rhea" id="RHEA:10220"/>
        <dbReference type="Rhea" id="RHEA-COMP:9706"/>
        <dbReference type="Rhea" id="RHEA-COMP:9707"/>
        <dbReference type="ChEBI" id="CHEBI:15378"/>
        <dbReference type="ChEBI" id="CHEBI:30616"/>
        <dbReference type="ChEBI" id="CHEBI:33019"/>
        <dbReference type="ChEBI" id="CHEBI:58315"/>
        <dbReference type="ChEBI" id="CHEBI:78442"/>
        <dbReference type="ChEBI" id="CHEBI:78536"/>
        <dbReference type="ChEBI" id="CHEBI:456215"/>
        <dbReference type="EC" id="6.1.1.1"/>
    </reaction>
</comment>
<sequence>MAAPMIHALRGVPCLCRPVSRRLSHSAAFLEAAARRGLFKDVFPAESGPTRLYELLGSGPQTAYCGFDPTADSLHVGNLLAVLGLIHFHRAGHNVIAVIGGATGRLGDPSGRGREREALRPEALAGNIRGIRGCLERLFGNCEALVPGGRPGGTVTILDNEQWYRHRGAADFLASVGRHFRMGPMLSRHSAQSRLGSPEGMSLSEFLYPLFQAYDFYYLHRNRNCTIQLGGTDQLGNIMSGHDFIQRVTGEEVFGVTVPLVTNTAGDKLGKSAGNAIWLNRDRTSPFELYQFFVRQPDSAVGRFLKLFTFIPLPEIERIMEQHQAEPERRLPQKRLAAEVTKIVHGNGGLESAKRCTQALYQSSVEALDKMSDRELQELFREAPFTEVLLEPGTRVMDLCLKVSAVPEGARGYEMISSGGLSINHRKVTNPDEVLVPGQHILQNGLSLLRVGKKNFYVVKWLHL</sequence>
<dbReference type="AlphaFoldDB" id="A0A803KIJ7"/>
<dbReference type="PANTHER" id="PTHR11766">
    <property type="entry name" value="TYROSYL-TRNA SYNTHETASE"/>
    <property type="match status" value="1"/>
</dbReference>
<comment type="subcellular location">
    <subcellularLocation>
        <location evidence="2">Mitochondrion matrix</location>
    </subcellularLocation>
</comment>
<dbReference type="EC" id="6.1.1.1" evidence="14"/>
<dbReference type="GO" id="GO:0006437">
    <property type="term" value="P:tyrosyl-tRNA aminoacylation"/>
    <property type="evidence" value="ECO:0007669"/>
    <property type="project" value="InterPro"/>
</dbReference>
<dbReference type="GO" id="GO:0005524">
    <property type="term" value="F:ATP binding"/>
    <property type="evidence" value="ECO:0007669"/>
    <property type="project" value="UniProtKB-KW"/>
</dbReference>
<evidence type="ECO:0000256" key="6">
    <source>
        <dbReference type="ARBA" id="ARBA00022741"/>
    </source>
</evidence>
<keyword evidence="6 14" id="KW-0547">Nucleotide-binding</keyword>
<dbReference type="PROSITE" id="PS50889">
    <property type="entry name" value="S4"/>
    <property type="match status" value="1"/>
</dbReference>
<dbReference type="InterPro" id="IPR001412">
    <property type="entry name" value="aa-tRNA-synth_I_CS"/>
</dbReference>
<dbReference type="NCBIfam" id="TIGR00234">
    <property type="entry name" value="tyrS"/>
    <property type="match status" value="1"/>
</dbReference>
<keyword evidence="8 14" id="KW-0648">Protein biosynthesis</keyword>
<name>A0A803KIJ7_XENTR</name>
<dbReference type="GO" id="GO:0005759">
    <property type="term" value="C:mitochondrial matrix"/>
    <property type="evidence" value="ECO:0007669"/>
    <property type="project" value="UniProtKB-SubCell"/>
</dbReference>
<accession>A0A803KIJ7</accession>
<keyword evidence="5 14" id="KW-0436">Ligase</keyword>
<dbReference type="CDD" id="cd00805">
    <property type="entry name" value="TyrRS_core"/>
    <property type="match status" value="1"/>
</dbReference>
<dbReference type="InterPro" id="IPR002305">
    <property type="entry name" value="aa-tRNA-synth_Ic"/>
</dbReference>
<evidence type="ECO:0000313" key="15">
    <source>
        <dbReference type="EMBL" id="OCA17395.1"/>
    </source>
</evidence>
<dbReference type="SUPFAM" id="SSF55174">
    <property type="entry name" value="Alpha-L RNA-binding motif"/>
    <property type="match status" value="1"/>
</dbReference>
<evidence type="ECO:0000256" key="1">
    <source>
        <dbReference type="ARBA" id="ARBA00002025"/>
    </source>
</evidence>
<reference evidence="15" key="3">
    <citation type="submission" date="2016-05" db="EMBL/GenBank/DDBJ databases">
        <title>WGS assembly of Xenopus tropicalis.</title>
        <authorList>
            <person name="Sessions A."/>
            <person name="Jenkins J."/>
            <person name="Mitros T."/>
            <person name="Lyons J.T."/>
            <person name="Dichmann D.S."/>
            <person name="Robert J."/>
            <person name="Harland R.M."/>
            <person name="Rokhsar D.S."/>
        </authorList>
    </citation>
    <scope>NUCLEOTIDE SEQUENCE</scope>
    <source>
        <strain evidence="15">Nigerian</strain>
    </source>
</reference>
<dbReference type="Gene3D" id="3.10.290.10">
    <property type="entry name" value="RNA-binding S4 domain"/>
    <property type="match status" value="1"/>
</dbReference>
<evidence type="ECO:0000256" key="10">
    <source>
        <dbReference type="ARBA" id="ARBA00023128"/>
    </source>
</evidence>
<dbReference type="GO" id="GO:0003723">
    <property type="term" value="F:RNA binding"/>
    <property type="evidence" value="ECO:0007669"/>
    <property type="project" value="UniProtKB-KW"/>
</dbReference>
<dbReference type="PROSITE" id="PS00178">
    <property type="entry name" value="AA_TRNA_LIGASE_I"/>
    <property type="match status" value="1"/>
</dbReference>
<dbReference type="Gene3D" id="3.40.50.620">
    <property type="entry name" value="HUPs"/>
    <property type="match status" value="1"/>
</dbReference>
<comment type="subunit">
    <text evidence="4">Homodimer.</text>
</comment>
<dbReference type="GO" id="GO:0004831">
    <property type="term" value="F:tyrosine-tRNA ligase activity"/>
    <property type="evidence" value="ECO:0007669"/>
    <property type="project" value="UniProtKB-EC"/>
</dbReference>
<dbReference type="PRINTS" id="PR01040">
    <property type="entry name" value="TRNASYNTHTYR"/>
</dbReference>
<keyword evidence="13" id="KW-0694">RNA-binding</keyword>
<comment type="function">
    <text evidence="1">Catalyzes the attachment of tyrosine to tRNA(Tyr) in a two-step reaction: tyrosine is first activated by ATP to form Tyr-AMP and then transferred to the acceptor end of tRNA(Tyr).</text>
</comment>
<dbReference type="InterPro" id="IPR024088">
    <property type="entry name" value="Tyr-tRNA-ligase_bac-type"/>
</dbReference>
<dbReference type="KEGG" id="xtr:100494249"/>
<reference evidence="15" key="2">
    <citation type="journal article" date="2010" name="Science">
        <title>The genome of the Western clawed frog Xenopus tropicalis.</title>
        <authorList>
            <person name="Hellsten U."/>
            <person name="Harland R.M."/>
            <person name="Gilchrist M.J."/>
            <person name="Hendrix D."/>
            <person name="Jurka J."/>
            <person name="Kapitonov V."/>
            <person name="Ovcharenko I."/>
            <person name="Putnam N.H."/>
            <person name="Shu S."/>
            <person name="Taher L."/>
            <person name="Blitz I.L."/>
            <person name="Blumberg B."/>
            <person name="Dichmann D.S."/>
            <person name="Dubchak I."/>
            <person name="Amaya E."/>
            <person name="Detter J.C."/>
            <person name="Fletcher R."/>
            <person name="Gerhard D.S."/>
            <person name="Goodstein D."/>
            <person name="Graves T."/>
            <person name="Grigoriev I.V."/>
            <person name="Grimwood J."/>
            <person name="Kawashima T."/>
            <person name="Lindquist E."/>
            <person name="Lucas S.M."/>
            <person name="Mead P.E."/>
            <person name="Mitros T."/>
            <person name="Ogino H."/>
            <person name="Ohta Y."/>
            <person name="Poliakov A.V."/>
            <person name="Pollet N."/>
            <person name="Robert J."/>
            <person name="Salamov A."/>
            <person name="Sater A.K."/>
            <person name="Schmutz J."/>
            <person name="Terry A."/>
            <person name="Vize P.D."/>
            <person name="Warren W.C."/>
            <person name="Wells D."/>
            <person name="Wills A."/>
            <person name="Wilson R.K."/>
            <person name="Zimmerman L.B."/>
            <person name="Zorn A.M."/>
            <person name="Grainger R."/>
            <person name="Grammer T."/>
            <person name="Khokha M.K."/>
            <person name="Richardson P.M."/>
            <person name="Rokhsar D.S."/>
        </authorList>
    </citation>
    <scope>NUCLEOTIDE SEQUENCE [LARGE SCALE GENOMIC DNA]</scope>
    <source>
        <strain evidence="15">Nigerian</strain>
    </source>
</reference>
<evidence type="ECO:0000256" key="13">
    <source>
        <dbReference type="PROSITE-ProRule" id="PRU00182"/>
    </source>
</evidence>
<evidence type="ECO:0000256" key="9">
    <source>
        <dbReference type="ARBA" id="ARBA00022946"/>
    </source>
</evidence>
<protein>
    <recommendedName>
        <fullName evidence="14">Tyrosine--tRNA ligase</fullName>
        <ecNumber evidence="14">6.1.1.1</ecNumber>
    </recommendedName>
    <alternativeName>
        <fullName evidence="14">Tyrosyl-tRNA synthetase</fullName>
    </alternativeName>
</protein>
<dbReference type="InterPro" id="IPR036986">
    <property type="entry name" value="S4_RNA-bd_sf"/>
</dbReference>
<evidence type="ECO:0000256" key="3">
    <source>
        <dbReference type="ARBA" id="ARBA00005594"/>
    </source>
</evidence>
<gene>
    <name evidence="15" type="ORF">XENTR_v90027195mg</name>
</gene>
<dbReference type="InterPro" id="IPR002307">
    <property type="entry name" value="Tyr-tRNA-ligase"/>
</dbReference>
<dbReference type="Pfam" id="PF00579">
    <property type="entry name" value="tRNA-synt_1b"/>
    <property type="match status" value="1"/>
</dbReference>
<keyword evidence="10" id="KW-0496">Mitochondrion</keyword>